<dbReference type="eggNOG" id="COG0705">
    <property type="taxonomic scope" value="Bacteria"/>
</dbReference>
<evidence type="ECO:0000256" key="2">
    <source>
        <dbReference type="ARBA" id="ARBA00009045"/>
    </source>
</evidence>
<dbReference type="PATRIC" id="fig|1123501.6.peg.3216"/>
<accession>A0A0D0Q7K8</accession>
<evidence type="ECO:0000256" key="3">
    <source>
        <dbReference type="ARBA" id="ARBA00022692"/>
    </source>
</evidence>
<comment type="caution">
    <text evidence="9">The sequence shown here is derived from an EMBL/GenBank/DDBJ whole genome shotgun (WGS) entry which is preliminary data.</text>
</comment>
<dbReference type="FunFam" id="1.20.1540.10:FF:000027">
    <property type="entry name" value="Rhomboid family intramembrane serine protease"/>
    <property type="match status" value="1"/>
</dbReference>
<evidence type="ECO:0000313" key="10">
    <source>
        <dbReference type="Proteomes" id="UP000035100"/>
    </source>
</evidence>
<evidence type="ECO:0000256" key="5">
    <source>
        <dbReference type="ARBA" id="ARBA00022989"/>
    </source>
</evidence>
<evidence type="ECO:0000259" key="8">
    <source>
        <dbReference type="Pfam" id="PF01694"/>
    </source>
</evidence>
<keyword evidence="4" id="KW-0378">Hydrolase</keyword>
<organism evidence="9 10">
    <name type="scientific">Wenxinia marina DSM 24838</name>
    <dbReference type="NCBI Taxonomy" id="1123501"/>
    <lineage>
        <taxon>Bacteria</taxon>
        <taxon>Pseudomonadati</taxon>
        <taxon>Pseudomonadota</taxon>
        <taxon>Alphaproteobacteria</taxon>
        <taxon>Rhodobacterales</taxon>
        <taxon>Roseobacteraceae</taxon>
        <taxon>Wenxinia</taxon>
    </lineage>
</organism>
<evidence type="ECO:0000256" key="4">
    <source>
        <dbReference type="ARBA" id="ARBA00022801"/>
    </source>
</evidence>
<dbReference type="InterPro" id="IPR050925">
    <property type="entry name" value="Rhomboid_protease_S54"/>
</dbReference>
<dbReference type="PANTHER" id="PTHR43731:SF14">
    <property type="entry name" value="PRESENILIN-ASSOCIATED RHOMBOID-LIKE PROTEIN, MITOCHONDRIAL"/>
    <property type="match status" value="1"/>
</dbReference>
<dbReference type="GO" id="GO:0016020">
    <property type="term" value="C:membrane"/>
    <property type="evidence" value="ECO:0007669"/>
    <property type="project" value="UniProtKB-SubCell"/>
</dbReference>
<dbReference type="GO" id="GO:0004252">
    <property type="term" value="F:serine-type endopeptidase activity"/>
    <property type="evidence" value="ECO:0007669"/>
    <property type="project" value="InterPro"/>
</dbReference>
<feature type="transmembrane region" description="Helical" evidence="7">
    <location>
        <begin position="98"/>
        <end position="118"/>
    </location>
</feature>
<dbReference type="InterPro" id="IPR035952">
    <property type="entry name" value="Rhomboid-like_sf"/>
</dbReference>
<keyword evidence="6 7" id="KW-0472">Membrane</keyword>
<keyword evidence="5 7" id="KW-1133">Transmembrane helix</keyword>
<evidence type="ECO:0000256" key="7">
    <source>
        <dbReference type="SAM" id="Phobius"/>
    </source>
</evidence>
<dbReference type="RefSeq" id="WP_018301885.1">
    <property type="nucleotide sequence ID" value="NZ_KB902279.1"/>
</dbReference>
<dbReference type="PANTHER" id="PTHR43731">
    <property type="entry name" value="RHOMBOID PROTEASE"/>
    <property type="match status" value="1"/>
</dbReference>
<evidence type="ECO:0000256" key="1">
    <source>
        <dbReference type="ARBA" id="ARBA00004141"/>
    </source>
</evidence>
<protein>
    <submittedName>
        <fullName evidence="9">Putative membrane protein</fullName>
    </submittedName>
</protein>
<dbReference type="EMBL" id="AONG01000014">
    <property type="protein sequence ID" value="KIQ68447.1"/>
    <property type="molecule type" value="Genomic_DNA"/>
</dbReference>
<evidence type="ECO:0000256" key="6">
    <source>
        <dbReference type="ARBA" id="ARBA00023136"/>
    </source>
</evidence>
<reference evidence="9 10" key="1">
    <citation type="submission" date="2013-01" db="EMBL/GenBank/DDBJ databases">
        <authorList>
            <person name="Fiebig A."/>
            <person name="Goeker M."/>
            <person name="Klenk H.-P.P."/>
        </authorList>
    </citation>
    <scope>NUCLEOTIDE SEQUENCE [LARGE SCALE GENOMIC DNA]</scope>
    <source>
        <strain evidence="9 10">DSM 24838</strain>
    </source>
</reference>
<dbReference type="InterPro" id="IPR022764">
    <property type="entry name" value="Peptidase_S54_rhomboid_dom"/>
</dbReference>
<name>A0A0D0Q7K8_9RHOB</name>
<feature type="transmembrane region" description="Helical" evidence="7">
    <location>
        <begin position="61"/>
        <end position="86"/>
    </location>
</feature>
<dbReference type="Gene3D" id="1.20.1540.10">
    <property type="entry name" value="Rhomboid-like"/>
    <property type="match status" value="1"/>
</dbReference>
<feature type="transmembrane region" description="Helical" evidence="7">
    <location>
        <begin position="124"/>
        <end position="144"/>
    </location>
</feature>
<feature type="transmembrane region" description="Helical" evidence="7">
    <location>
        <begin position="12"/>
        <end position="35"/>
    </location>
</feature>
<gene>
    <name evidence="9" type="ORF">Wenmar_03095</name>
</gene>
<sequence length="246" mass="26986">MFPIRDHNPSSRFPFVTVALIAINVVVWLWTVAVFTDDRALWGLYRDYALIPALLSNGEGWLGLVTSTFLHAGFWHLAGNMLFLWIFGDNLEDEFGHVGFLAFYLAVGVAAGLAQWLSERWSPIPTVGASGAIAGVMGAYLLFFPKAKVDVLIILVIIFRIIPVPAWLMLAIWFGIQLLGGFGAQAESGGVAYWAHAGGFVAGFVLALPIWLRLGGPGFWSRTEGHPPHPDATYPASNIPVVRRRR</sequence>
<feature type="transmembrane region" description="Helical" evidence="7">
    <location>
        <begin position="191"/>
        <end position="212"/>
    </location>
</feature>
<dbReference type="Pfam" id="PF01694">
    <property type="entry name" value="Rhomboid"/>
    <property type="match status" value="1"/>
</dbReference>
<keyword evidence="3 7" id="KW-0812">Transmembrane</keyword>
<dbReference type="OrthoDB" id="9813074at2"/>
<comment type="similarity">
    <text evidence="2">Belongs to the peptidase S54 family.</text>
</comment>
<dbReference type="SUPFAM" id="SSF144091">
    <property type="entry name" value="Rhomboid-like"/>
    <property type="match status" value="1"/>
</dbReference>
<feature type="transmembrane region" description="Helical" evidence="7">
    <location>
        <begin position="151"/>
        <end position="176"/>
    </location>
</feature>
<comment type="subcellular location">
    <subcellularLocation>
        <location evidence="1">Membrane</location>
        <topology evidence="1">Multi-pass membrane protein</topology>
    </subcellularLocation>
</comment>
<feature type="domain" description="Peptidase S54 rhomboid" evidence="8">
    <location>
        <begin position="61"/>
        <end position="210"/>
    </location>
</feature>
<proteinExistence type="inferred from homology"/>
<evidence type="ECO:0000313" key="9">
    <source>
        <dbReference type="EMBL" id="KIQ68447.1"/>
    </source>
</evidence>
<keyword evidence="10" id="KW-1185">Reference proteome</keyword>
<dbReference type="STRING" id="1123501.Wenmar_03095"/>
<dbReference type="Proteomes" id="UP000035100">
    <property type="component" value="Unassembled WGS sequence"/>
</dbReference>
<dbReference type="AlphaFoldDB" id="A0A0D0Q7K8"/>